<proteinExistence type="predicted"/>
<accession>C9K7G5</accession>
<evidence type="ECO:0000256" key="1">
    <source>
        <dbReference type="SAM" id="MobiDB-lite"/>
    </source>
</evidence>
<dbReference type="AlphaFoldDB" id="C9K7G5"/>
<gene>
    <name evidence="2" type="primary">ORF18</name>
</gene>
<protein>
    <submittedName>
        <fullName evidence="2">Uncharacterized protein ORF18</fullName>
    </submittedName>
</protein>
<organism evidence="2">
    <name type="scientific">Alternaria alternata</name>
    <name type="common">Alternaria rot fungus</name>
    <name type="synonym">Torula alternata</name>
    <dbReference type="NCBI Taxonomy" id="5599"/>
    <lineage>
        <taxon>Eukaryota</taxon>
        <taxon>Fungi</taxon>
        <taxon>Dikarya</taxon>
        <taxon>Ascomycota</taxon>
        <taxon>Pezizomycotina</taxon>
        <taxon>Dothideomycetes</taxon>
        <taxon>Pleosporomycetidae</taxon>
        <taxon>Pleosporales</taxon>
        <taxon>Pleosporineae</taxon>
        <taxon>Pleosporaceae</taxon>
        <taxon>Alternaria</taxon>
        <taxon>Alternaria sect. Alternaria</taxon>
        <taxon>Alternaria alternata complex</taxon>
    </lineage>
</organism>
<name>C9K7G5_ALTAL</name>
<feature type="region of interest" description="Disordered" evidence="1">
    <location>
        <begin position="54"/>
        <end position="89"/>
    </location>
</feature>
<evidence type="ECO:0000313" key="2">
    <source>
        <dbReference type="EMBL" id="BAI44789.1"/>
    </source>
</evidence>
<sequence>MRTVEIRTPTRCDVSCVNGQSDLQSGTIICAVKGVERIRLSLEPMEASEGRLQYTRPDLDQKHSGGALRDTTMDARRTPDAPNSDESYQRQSVLLLQQAVDLGTDHAKHQDQVLRIILESLKELKESQDTLCASQKAMRKQLNDTQSLINDHYRRSNLCFLSEYPHPASYYQGRALLPGNAHYGTGVCSHQQNNVQGTAHLMCLKGQCELFGCMFSILSIYAGGDFAGAGLTRVTAVDDSLRGRTQIACSAP</sequence>
<dbReference type="EMBL" id="AB525199">
    <property type="protein sequence ID" value="BAI44789.1"/>
    <property type="molecule type" value="Genomic_DNA"/>
</dbReference>
<reference evidence="2" key="1">
    <citation type="submission" date="2009-10" db="EMBL/GenBank/DDBJ databases">
        <title>A Zn(II)2Cys6 transcription regulator encoded by the AMT gene cluster negatively controls AM-toxin production in the apple pathotype of Alternaria alternata.</title>
        <authorList>
            <person name="Harimoto Y."/>
            <person name="Kodama M."/>
            <person name="Yamamoto M."/>
            <person name="Otani H."/>
            <person name="Tsuge T."/>
        </authorList>
    </citation>
    <scope>NUCLEOTIDE SEQUENCE</scope>
    <source>
        <strain evidence="2">NBRC 8984</strain>
    </source>
</reference>